<dbReference type="Proteomes" id="UP001241747">
    <property type="component" value="Unassembled WGS sequence"/>
</dbReference>
<comment type="caution">
    <text evidence="3">The sequence shown here is derived from an EMBL/GenBank/DDBJ whole genome shotgun (WGS) entry which is preliminary data.</text>
</comment>
<dbReference type="PANTHER" id="PTHR43767:SF8">
    <property type="entry name" value="LONG-CHAIN-FATTY-ACID--COA LIGASE"/>
    <property type="match status" value="1"/>
</dbReference>
<gene>
    <name evidence="3" type="ORF">QOZ94_002129</name>
</gene>
<dbReference type="EMBL" id="JAUSVY010000004">
    <property type="protein sequence ID" value="MDQ0505333.1"/>
    <property type="molecule type" value="Genomic_DNA"/>
</dbReference>
<dbReference type="RefSeq" id="WP_237344503.1">
    <property type="nucleotide sequence ID" value="NZ_JABWGX010000004.1"/>
</dbReference>
<accession>A0ABU0LE14</accession>
<evidence type="ECO:0000256" key="1">
    <source>
        <dbReference type="ARBA" id="ARBA00022598"/>
    </source>
</evidence>
<dbReference type="InterPro" id="IPR000873">
    <property type="entry name" value="AMP-dep_synth/lig_dom"/>
</dbReference>
<sequence length="496" mass="51231">MRSFLEAVAGQARRDPHRVAFTDDKGVLTRAGLLGDAARLAATLPAAARVVGLLLPNRREWAVAQLACMATGRITVPLPPFFSTQQLDHVIRDAGVELVLWAADTGAAVPAGVAVQTVAVTNEEGPEPVMRDGFGTIIYTSGSTGRPKGVRHESGQLAWSARTLAEAIGAGEADSYLGVLPLSLLLESLCAVLVPLLVGGRTHFATAVSDAVVRGAPQGIAAVFAAHRPTISVMAPELLRVWAAELQGAGVRAPDSLRFVAAGGAPVPPRLAAAAWQLGIPVHEGYGLSECGSVVAMNRPGARAPGTVGRPLPGLSVTLRDGEILVDGPSVTDGYLGGAPAMRPWATGDLGAFDAEGRLVVFGRKDNLIVTANGRNISPEWVETSILDDPGIAACAVGTLAGRLAALIVPTPLAAVWFATADREAIAARIAGRCAGLPVYARPARVMVLGLPQARIAGLLTDNGRIRRGVARAVFAQPDAFPLLPSASPIESPVEP</sequence>
<dbReference type="SUPFAM" id="SSF56801">
    <property type="entry name" value="Acetyl-CoA synthetase-like"/>
    <property type="match status" value="1"/>
</dbReference>
<evidence type="ECO:0000259" key="2">
    <source>
        <dbReference type="Pfam" id="PF00501"/>
    </source>
</evidence>
<dbReference type="InterPro" id="IPR042099">
    <property type="entry name" value="ANL_N_sf"/>
</dbReference>
<dbReference type="InterPro" id="IPR045851">
    <property type="entry name" value="AMP-bd_C_sf"/>
</dbReference>
<dbReference type="PROSITE" id="PS00455">
    <property type="entry name" value="AMP_BINDING"/>
    <property type="match status" value="1"/>
</dbReference>
<protein>
    <submittedName>
        <fullName evidence="3">Long-subunit acyl-CoA synthetase (AMP-forming)</fullName>
    </submittedName>
</protein>
<dbReference type="Pfam" id="PF00501">
    <property type="entry name" value="AMP-binding"/>
    <property type="match status" value="1"/>
</dbReference>
<evidence type="ECO:0000313" key="4">
    <source>
        <dbReference type="Proteomes" id="UP001241747"/>
    </source>
</evidence>
<dbReference type="PANTHER" id="PTHR43767">
    <property type="entry name" value="LONG-CHAIN-FATTY-ACID--COA LIGASE"/>
    <property type="match status" value="1"/>
</dbReference>
<organism evidence="3 4">
    <name type="scientific">Xanthobacter agilis</name>
    <dbReference type="NCBI Taxonomy" id="47492"/>
    <lineage>
        <taxon>Bacteria</taxon>
        <taxon>Pseudomonadati</taxon>
        <taxon>Pseudomonadota</taxon>
        <taxon>Alphaproteobacteria</taxon>
        <taxon>Hyphomicrobiales</taxon>
        <taxon>Xanthobacteraceae</taxon>
        <taxon>Xanthobacter</taxon>
    </lineage>
</organism>
<name>A0ABU0LE14_XANAG</name>
<dbReference type="Gene3D" id="3.40.50.12780">
    <property type="entry name" value="N-terminal domain of ligase-like"/>
    <property type="match status" value="1"/>
</dbReference>
<reference evidence="3 4" key="1">
    <citation type="submission" date="2023-07" db="EMBL/GenBank/DDBJ databases">
        <title>Genomic Encyclopedia of Type Strains, Phase IV (KMG-IV): sequencing the most valuable type-strain genomes for metagenomic binning, comparative biology and taxonomic classification.</title>
        <authorList>
            <person name="Goeker M."/>
        </authorList>
    </citation>
    <scope>NUCLEOTIDE SEQUENCE [LARGE SCALE GENOMIC DNA]</scope>
    <source>
        <strain evidence="3 4">DSM 3770</strain>
    </source>
</reference>
<dbReference type="InterPro" id="IPR020845">
    <property type="entry name" value="AMP-binding_CS"/>
</dbReference>
<evidence type="ECO:0000313" key="3">
    <source>
        <dbReference type="EMBL" id="MDQ0505333.1"/>
    </source>
</evidence>
<keyword evidence="1" id="KW-0436">Ligase</keyword>
<dbReference type="InterPro" id="IPR050237">
    <property type="entry name" value="ATP-dep_AMP-bd_enzyme"/>
</dbReference>
<feature type="domain" description="AMP-dependent synthetase/ligase" evidence="2">
    <location>
        <begin position="11"/>
        <end position="336"/>
    </location>
</feature>
<proteinExistence type="predicted"/>
<dbReference type="Gene3D" id="3.30.300.30">
    <property type="match status" value="1"/>
</dbReference>
<keyword evidence="4" id="KW-1185">Reference proteome</keyword>